<dbReference type="OrthoDB" id="4868247at2"/>
<dbReference type="InterPro" id="IPR025833">
    <property type="entry name" value="GDYXXLXY"/>
</dbReference>
<dbReference type="STRING" id="388408.LAX5112_03345"/>
<dbReference type="Proteomes" id="UP000053235">
    <property type="component" value="Unassembled WGS sequence"/>
</dbReference>
<name>A0A0M7AEP2_9HYPH</name>
<organism evidence="2 3">
    <name type="scientific">Roseibium alexandrii</name>
    <dbReference type="NCBI Taxonomy" id="388408"/>
    <lineage>
        <taxon>Bacteria</taxon>
        <taxon>Pseudomonadati</taxon>
        <taxon>Pseudomonadota</taxon>
        <taxon>Alphaproteobacteria</taxon>
        <taxon>Hyphomicrobiales</taxon>
        <taxon>Stappiaceae</taxon>
        <taxon>Roseibium</taxon>
    </lineage>
</organism>
<protein>
    <submittedName>
        <fullName evidence="2">Putative membrane-anchored protein</fullName>
    </submittedName>
</protein>
<dbReference type="Pfam" id="PF14345">
    <property type="entry name" value="GDYXXLXY"/>
    <property type="match status" value="1"/>
</dbReference>
<dbReference type="EMBL" id="CXWD01000013">
    <property type="protein sequence ID" value="CTQ72876.1"/>
    <property type="molecule type" value="Genomic_DNA"/>
</dbReference>
<evidence type="ECO:0000313" key="2">
    <source>
        <dbReference type="EMBL" id="CTQ72876.1"/>
    </source>
</evidence>
<keyword evidence="3" id="KW-1185">Reference proteome</keyword>
<sequence length="192" mass="20523">MTAEALDQQPATRSRKLSPFLKWGLIALVQLTLIALPLIGRLDVQMSGKEVTLALVPVDPRDLLRGDYVIINLAIARVSIDLPGANEVKEGDRVYVRLAPGTDGVMRVASVGKAQDASGTAAMAGTVRSVGGSDIRIDYGIDAFFLPEGDGLIIEDLDTERVNLVVAVTEDGRSLPLRLLVDGKPFKNDAAF</sequence>
<accession>A0A0M7AEP2</accession>
<proteinExistence type="predicted"/>
<evidence type="ECO:0000313" key="3">
    <source>
        <dbReference type="Proteomes" id="UP000053235"/>
    </source>
</evidence>
<keyword evidence="1" id="KW-0812">Transmembrane</keyword>
<keyword evidence="1" id="KW-1133">Transmembrane helix</keyword>
<dbReference type="AlphaFoldDB" id="A0A0M7AEP2"/>
<evidence type="ECO:0000256" key="1">
    <source>
        <dbReference type="SAM" id="Phobius"/>
    </source>
</evidence>
<feature type="transmembrane region" description="Helical" evidence="1">
    <location>
        <begin position="20"/>
        <end position="39"/>
    </location>
</feature>
<reference evidence="3" key="1">
    <citation type="submission" date="2015-07" db="EMBL/GenBank/DDBJ databases">
        <authorList>
            <person name="Rodrigo-Torres Lidia"/>
            <person name="Arahal R.David."/>
        </authorList>
    </citation>
    <scope>NUCLEOTIDE SEQUENCE [LARGE SCALE GENOMIC DNA]</scope>
    <source>
        <strain evidence="3">CECT 5112</strain>
    </source>
</reference>
<gene>
    <name evidence="2" type="ORF">LAX5112_03345</name>
</gene>
<dbReference type="RefSeq" id="WP_055672759.1">
    <property type="nucleotide sequence ID" value="NZ_CXWD01000013.1"/>
</dbReference>
<keyword evidence="1" id="KW-0472">Membrane</keyword>